<gene>
    <name evidence="1" type="ORF">PEPS_46680</name>
</gene>
<reference evidence="1 2" key="1">
    <citation type="submission" date="2021-12" db="EMBL/GenBank/DDBJ databases">
        <title>Genome sequencing of bacteria with rrn-lacking chromosome and rrn-plasmid.</title>
        <authorList>
            <person name="Anda M."/>
            <person name="Iwasaki W."/>
        </authorList>
    </citation>
    <scope>NUCLEOTIDE SEQUENCE [LARGE SCALE GENOMIC DNA]</scope>
    <source>
        <strain evidence="1 2">NBRC 101262</strain>
        <plasmid evidence="1 2">pPP9</plasmid>
    </source>
</reference>
<dbReference type="Proteomes" id="UP001354989">
    <property type="component" value="Plasmid pPP9"/>
</dbReference>
<dbReference type="EMBL" id="AP025301">
    <property type="protein sequence ID" value="BDD02388.1"/>
    <property type="molecule type" value="Genomic_DNA"/>
</dbReference>
<protein>
    <submittedName>
        <fullName evidence="1">Uncharacterized protein</fullName>
    </submittedName>
</protein>
<proteinExistence type="predicted"/>
<accession>A0ABM7VN12</accession>
<keyword evidence="2" id="KW-1185">Reference proteome</keyword>
<geneLocation type="plasmid" evidence="1 2">
    <name>pPP9</name>
</geneLocation>
<keyword evidence="1" id="KW-0614">Plasmid</keyword>
<name>A0ABM7VN12_9BACT</name>
<dbReference type="RefSeq" id="WP_338399610.1">
    <property type="nucleotide sequence ID" value="NZ_AP025301.1"/>
</dbReference>
<evidence type="ECO:0000313" key="2">
    <source>
        <dbReference type="Proteomes" id="UP001354989"/>
    </source>
</evidence>
<sequence length="364" mass="42320">MELNLKTIRLNQIAINPLNPRELDHSSETDRSQYSLIARTMDEEYANELLISMQQQVLWVNQIVVVDTDLFCAVHKNPAEDLSSFDYVVLEGNTRVCCLKSGRINDIYPTSSIPVVCIEFKEGVSKERLRDDFLKIQGICNVSAAKEWRDLAKVRHIYQMYSNKRNLGYKLEDAIQSVANVLGLTTDTVTGMLRSYNILECIGLVNNKSMEQNWMLLDIFPQSGYAREVLGISHHFTYARFLVAESFLLIKEILDMGMDQGLEIRKMRDYMHRFFEVNQCLGMDREVVLAQLYNVTEDNLHIGSFMQRFMDYECDNEICWIRRISKLIRDFPKISDEQEYSEEVFEKLDSLILAAQRVKERLSA</sequence>
<evidence type="ECO:0000313" key="1">
    <source>
        <dbReference type="EMBL" id="BDD02388.1"/>
    </source>
</evidence>
<organism evidence="1 2">
    <name type="scientific">Persicobacter psychrovividus</name>
    <dbReference type="NCBI Taxonomy" id="387638"/>
    <lineage>
        <taxon>Bacteria</taxon>
        <taxon>Pseudomonadati</taxon>
        <taxon>Bacteroidota</taxon>
        <taxon>Cytophagia</taxon>
        <taxon>Cytophagales</taxon>
        <taxon>Persicobacteraceae</taxon>
        <taxon>Persicobacter</taxon>
    </lineage>
</organism>